<proteinExistence type="predicted"/>
<sequence>MESGSLGCPFDSVSSSSFYEFADSLAPRVLGLGLPESVWASQRLEEGSQVWAVACLLELLFQQNRPLISLLSPTRPILALSEFNLKYIPQRALESSTLCFATSFGAQILCSYIQRRLEPYHRERAKIKSFSQPNFPQPPSAAVVFFALQPSCAAVCASRFWFLDKASGTPNIQLTW</sequence>
<evidence type="ECO:0000313" key="2">
    <source>
        <dbReference type="Proteomes" id="UP001054252"/>
    </source>
</evidence>
<reference evidence="1 2" key="1">
    <citation type="journal article" date="2021" name="Commun. Biol.">
        <title>The genome of Shorea leprosula (Dipterocarpaceae) highlights the ecological relevance of drought in aseasonal tropical rainforests.</title>
        <authorList>
            <person name="Ng K.K.S."/>
            <person name="Kobayashi M.J."/>
            <person name="Fawcett J.A."/>
            <person name="Hatakeyama M."/>
            <person name="Paape T."/>
            <person name="Ng C.H."/>
            <person name="Ang C.C."/>
            <person name="Tnah L.H."/>
            <person name="Lee C.T."/>
            <person name="Nishiyama T."/>
            <person name="Sese J."/>
            <person name="O'Brien M.J."/>
            <person name="Copetti D."/>
            <person name="Mohd Noor M.I."/>
            <person name="Ong R.C."/>
            <person name="Putra M."/>
            <person name="Sireger I.Z."/>
            <person name="Indrioko S."/>
            <person name="Kosugi Y."/>
            <person name="Izuno A."/>
            <person name="Isagi Y."/>
            <person name="Lee S.L."/>
            <person name="Shimizu K.K."/>
        </authorList>
    </citation>
    <scope>NUCLEOTIDE SEQUENCE [LARGE SCALE GENOMIC DNA]</scope>
    <source>
        <strain evidence="1">214</strain>
    </source>
</reference>
<dbReference type="Proteomes" id="UP001054252">
    <property type="component" value="Unassembled WGS sequence"/>
</dbReference>
<accession>A0AAV5HNG4</accession>
<protein>
    <submittedName>
        <fullName evidence="1">Uncharacterized protein</fullName>
    </submittedName>
</protein>
<dbReference type="EMBL" id="BPVZ01000004">
    <property type="protein sequence ID" value="GKU90368.1"/>
    <property type="molecule type" value="Genomic_DNA"/>
</dbReference>
<gene>
    <name evidence="1" type="ORF">SLEP1_g4369</name>
</gene>
<dbReference type="AlphaFoldDB" id="A0AAV5HNG4"/>
<evidence type="ECO:0000313" key="1">
    <source>
        <dbReference type="EMBL" id="GKU90368.1"/>
    </source>
</evidence>
<keyword evidence="2" id="KW-1185">Reference proteome</keyword>
<name>A0AAV5HNG4_9ROSI</name>
<comment type="caution">
    <text evidence="1">The sequence shown here is derived from an EMBL/GenBank/DDBJ whole genome shotgun (WGS) entry which is preliminary data.</text>
</comment>
<organism evidence="1 2">
    <name type="scientific">Rubroshorea leprosula</name>
    <dbReference type="NCBI Taxonomy" id="152421"/>
    <lineage>
        <taxon>Eukaryota</taxon>
        <taxon>Viridiplantae</taxon>
        <taxon>Streptophyta</taxon>
        <taxon>Embryophyta</taxon>
        <taxon>Tracheophyta</taxon>
        <taxon>Spermatophyta</taxon>
        <taxon>Magnoliopsida</taxon>
        <taxon>eudicotyledons</taxon>
        <taxon>Gunneridae</taxon>
        <taxon>Pentapetalae</taxon>
        <taxon>rosids</taxon>
        <taxon>malvids</taxon>
        <taxon>Malvales</taxon>
        <taxon>Dipterocarpaceae</taxon>
        <taxon>Rubroshorea</taxon>
    </lineage>
</organism>